<evidence type="ECO:0000256" key="1">
    <source>
        <dbReference type="SAM" id="SignalP"/>
    </source>
</evidence>
<dbReference type="PROSITE" id="PS51257">
    <property type="entry name" value="PROKAR_LIPOPROTEIN"/>
    <property type="match status" value="1"/>
</dbReference>
<dbReference type="Pfam" id="PF11827">
    <property type="entry name" value="DUF3347"/>
    <property type="match status" value="1"/>
</dbReference>
<gene>
    <name evidence="3" type="ORF">E5L68_019320</name>
</gene>
<evidence type="ECO:0000259" key="2">
    <source>
        <dbReference type="Pfam" id="PF11827"/>
    </source>
</evidence>
<feature type="chain" id="PRO_5046128071" evidence="1">
    <location>
        <begin position="22"/>
        <end position="190"/>
    </location>
</feature>
<reference evidence="3 4" key="1">
    <citation type="submission" date="2024-12" db="EMBL/GenBank/DDBJ databases">
        <authorList>
            <person name="Hu S."/>
        </authorList>
    </citation>
    <scope>NUCLEOTIDE SEQUENCE [LARGE SCALE GENOMIC DNA]</scope>
    <source>
        <strain evidence="3 4">P-25</strain>
    </source>
</reference>
<dbReference type="Proteomes" id="UP001517367">
    <property type="component" value="Unassembled WGS sequence"/>
</dbReference>
<name>A0ABW9JM61_9SPHI</name>
<feature type="domain" description="DUF3347" evidence="2">
    <location>
        <begin position="53"/>
        <end position="144"/>
    </location>
</feature>
<protein>
    <submittedName>
        <fullName evidence="3">DUF3347 domain-containing protein</fullName>
    </submittedName>
</protein>
<proteinExistence type="predicted"/>
<dbReference type="InterPro" id="IPR021782">
    <property type="entry name" value="DUF3347"/>
</dbReference>
<organism evidence="3 4">
    <name type="scientific">Pedobacter helvus</name>
    <dbReference type="NCBI Taxonomy" id="2563444"/>
    <lineage>
        <taxon>Bacteria</taxon>
        <taxon>Pseudomonadati</taxon>
        <taxon>Bacteroidota</taxon>
        <taxon>Sphingobacteriia</taxon>
        <taxon>Sphingobacteriales</taxon>
        <taxon>Sphingobacteriaceae</taxon>
        <taxon>Pedobacter</taxon>
    </lineage>
</organism>
<comment type="caution">
    <text evidence="3">The sequence shown here is derived from an EMBL/GenBank/DDBJ whole genome shotgun (WGS) entry which is preliminary data.</text>
</comment>
<keyword evidence="1" id="KW-0732">Signal</keyword>
<sequence>MKTLIYSLAFSLLFLAACSNNGNKTQTAATSEATSTKAVVSENLEKGTSTAAILRSYLKLKNAFTIDNDKDAAAAGNEMVTAFASFDKKSLTPEQDKAYTDIYDDAKEHAEHIGANVGNIAHQREHFDMLSKDMYDLVKLLGTKQPLYVDHCPMYNNDKGAIWLSETKDIKNPYLGKAMPTCGTVKEELK</sequence>
<evidence type="ECO:0000313" key="4">
    <source>
        <dbReference type="Proteomes" id="UP001517367"/>
    </source>
</evidence>
<keyword evidence="4" id="KW-1185">Reference proteome</keyword>
<evidence type="ECO:0000313" key="3">
    <source>
        <dbReference type="EMBL" id="MFN0293539.1"/>
    </source>
</evidence>
<accession>A0ABW9JM61</accession>
<feature type="signal peptide" evidence="1">
    <location>
        <begin position="1"/>
        <end position="21"/>
    </location>
</feature>
<dbReference type="RefSeq" id="WP_138729205.1">
    <property type="nucleotide sequence ID" value="NZ_SRMP02000050.1"/>
</dbReference>
<dbReference type="EMBL" id="SRMP02000050">
    <property type="protein sequence ID" value="MFN0293539.1"/>
    <property type="molecule type" value="Genomic_DNA"/>
</dbReference>